<dbReference type="SUPFAM" id="SSF47413">
    <property type="entry name" value="lambda repressor-like DNA-binding domains"/>
    <property type="match status" value="1"/>
</dbReference>
<accession>A0A916V0J5</accession>
<comment type="pathway">
    <text evidence="7">Metabolic intermediate biosynthesis; chorismate biosynthesis; chorismate from D-erythrose 4-phosphate and phosphoenolpyruvate: step 5/7.</text>
</comment>
<dbReference type="InterPro" id="IPR001387">
    <property type="entry name" value="Cro/C1-type_HTH"/>
</dbReference>
<dbReference type="RefSeq" id="WP_188569039.1">
    <property type="nucleotide sequence ID" value="NZ_BMED01000007.1"/>
</dbReference>
<keyword evidence="3 7" id="KW-0547">Nucleotide-binding</keyword>
<evidence type="ECO:0000256" key="6">
    <source>
        <dbReference type="ARBA" id="ARBA00023141"/>
    </source>
</evidence>
<keyword evidence="4 7" id="KW-0418">Kinase</keyword>
<comment type="subunit">
    <text evidence="7">Monomer.</text>
</comment>
<feature type="binding site" evidence="7">
    <location>
        <begin position="140"/>
        <end position="145"/>
    </location>
    <ligand>
        <name>ATP</name>
        <dbReference type="ChEBI" id="CHEBI:30616"/>
    </ligand>
</feature>
<dbReference type="PANTHER" id="PTHR21087">
    <property type="entry name" value="SHIKIMATE KINASE"/>
    <property type="match status" value="1"/>
</dbReference>
<dbReference type="Gene3D" id="1.10.260.40">
    <property type="entry name" value="lambda repressor-like DNA-binding domains"/>
    <property type="match status" value="1"/>
</dbReference>
<dbReference type="Gene3D" id="3.40.50.300">
    <property type="entry name" value="P-loop containing nucleotide triphosphate hydrolases"/>
    <property type="match status" value="1"/>
</dbReference>
<keyword evidence="2 7" id="KW-0808">Transferase</keyword>
<evidence type="ECO:0000313" key="9">
    <source>
        <dbReference type="EMBL" id="GGC97836.1"/>
    </source>
</evidence>
<evidence type="ECO:0000259" key="8">
    <source>
        <dbReference type="PROSITE" id="PS50943"/>
    </source>
</evidence>
<comment type="similarity">
    <text evidence="7">Belongs to the shikimate kinase family.</text>
</comment>
<dbReference type="InterPro" id="IPR000623">
    <property type="entry name" value="Shikimate_kinase/TSH1"/>
</dbReference>
<dbReference type="GO" id="GO:0000287">
    <property type="term" value="F:magnesium ion binding"/>
    <property type="evidence" value="ECO:0007669"/>
    <property type="project" value="UniProtKB-UniRule"/>
</dbReference>
<dbReference type="PANTHER" id="PTHR21087:SF16">
    <property type="entry name" value="SHIKIMATE KINASE 1, CHLOROPLASTIC"/>
    <property type="match status" value="1"/>
</dbReference>
<evidence type="ECO:0000256" key="4">
    <source>
        <dbReference type="ARBA" id="ARBA00022777"/>
    </source>
</evidence>
<dbReference type="GO" id="GO:0005829">
    <property type="term" value="C:cytosol"/>
    <property type="evidence" value="ECO:0007669"/>
    <property type="project" value="TreeGrafter"/>
</dbReference>
<keyword evidence="7" id="KW-0479">Metal-binding</keyword>
<dbReference type="NCBIfam" id="NF006015">
    <property type="entry name" value="PRK08154.1"/>
    <property type="match status" value="1"/>
</dbReference>
<evidence type="ECO:0000256" key="5">
    <source>
        <dbReference type="ARBA" id="ARBA00022840"/>
    </source>
</evidence>
<comment type="cofactor">
    <cofactor evidence="7">
        <name>Mg(2+)</name>
        <dbReference type="ChEBI" id="CHEBI:18420"/>
    </cofactor>
    <text evidence="7">Binds 1 Mg(2+) ion per subunit.</text>
</comment>
<dbReference type="PROSITE" id="PS50943">
    <property type="entry name" value="HTH_CROC1"/>
    <property type="match status" value="1"/>
</dbReference>
<name>A0A916V0J5_9BURK</name>
<dbReference type="EC" id="2.7.1.71" evidence="7"/>
<proteinExistence type="inferred from homology"/>
<protein>
    <recommendedName>
        <fullName evidence="7">Shikimate kinase</fullName>
        <shortName evidence="7">SK</shortName>
        <ecNumber evidence="7">2.7.1.71</ecNumber>
    </recommendedName>
</protein>
<reference evidence="9" key="1">
    <citation type="journal article" date="2014" name="Int. J. Syst. Evol. Microbiol.">
        <title>Complete genome sequence of Corynebacterium casei LMG S-19264T (=DSM 44701T), isolated from a smear-ripened cheese.</title>
        <authorList>
            <consortium name="US DOE Joint Genome Institute (JGI-PGF)"/>
            <person name="Walter F."/>
            <person name="Albersmeier A."/>
            <person name="Kalinowski J."/>
            <person name="Ruckert C."/>
        </authorList>
    </citation>
    <scope>NUCLEOTIDE SEQUENCE</scope>
    <source>
        <strain evidence="9">CGMCC 1.10998</strain>
    </source>
</reference>
<dbReference type="PRINTS" id="PR01100">
    <property type="entry name" value="SHIKIMTKNASE"/>
</dbReference>
<comment type="caution">
    <text evidence="9">The sequence shown here is derived from an EMBL/GenBank/DDBJ whole genome shotgun (WGS) entry which is preliminary data.</text>
</comment>
<dbReference type="InterPro" id="IPR010982">
    <property type="entry name" value="Lambda_DNA-bd_dom_sf"/>
</dbReference>
<dbReference type="CDD" id="cd00464">
    <property type="entry name" value="SK"/>
    <property type="match status" value="1"/>
</dbReference>
<dbReference type="EMBL" id="BMED01000007">
    <property type="protein sequence ID" value="GGC97836.1"/>
    <property type="molecule type" value="Genomic_DNA"/>
</dbReference>
<dbReference type="AlphaFoldDB" id="A0A916V0J5"/>
<dbReference type="SUPFAM" id="SSF52540">
    <property type="entry name" value="P-loop containing nucleoside triphosphate hydrolases"/>
    <property type="match status" value="1"/>
</dbReference>
<feature type="binding site" evidence="7">
    <location>
        <position position="144"/>
    </location>
    <ligand>
        <name>Mg(2+)</name>
        <dbReference type="ChEBI" id="CHEBI:18420"/>
    </ligand>
</feature>
<evidence type="ECO:0000256" key="1">
    <source>
        <dbReference type="ARBA" id="ARBA00022605"/>
    </source>
</evidence>
<dbReference type="GO" id="GO:0009423">
    <property type="term" value="P:chorismate biosynthetic process"/>
    <property type="evidence" value="ECO:0007669"/>
    <property type="project" value="UniProtKB-UniRule"/>
</dbReference>
<gene>
    <name evidence="7 9" type="primary">aroK</name>
    <name evidence="9" type="ORF">GCM10011396_51720</name>
</gene>
<dbReference type="Proteomes" id="UP000637423">
    <property type="component" value="Unassembled WGS sequence"/>
</dbReference>
<evidence type="ECO:0000313" key="10">
    <source>
        <dbReference type="Proteomes" id="UP000637423"/>
    </source>
</evidence>
<keyword evidence="10" id="KW-1185">Reference proteome</keyword>
<keyword evidence="6 7" id="KW-0057">Aromatic amino acid biosynthesis</keyword>
<comment type="caution">
    <text evidence="7">Lacks conserved residue(s) required for the propagation of feature annotation.</text>
</comment>
<feature type="domain" description="HTH cro/C1-type" evidence="8">
    <location>
        <begin position="29"/>
        <end position="83"/>
    </location>
</feature>
<keyword evidence="7" id="KW-0963">Cytoplasm</keyword>
<sequence>MNDISNQAISGESPGEVKDLFLIALGDRLRALRSRRGLTRKALARLADVSERHLANVESGVGNASIQFLRQLTAVLNCTLAEMIGDETATSPEWLMIREVLRGRSDAELAQARAALSGVFETPTSEKARRQRVALIGLRGAGKSSIGRMLADRWVVPFIELNRQIETLAGCSVAEIHALYGQNAYRRYEYRALEDAIQRYPQAVIATPGGIVSDPATFNLLLSHCYTVWLKASPEEHMSRVVAQGDTRPMSGNREAMQDLKEIIQSRTPFYSKADETFDTSELTQEGAFLALDDQLRSMALSK</sequence>
<keyword evidence="5 7" id="KW-0067">ATP-binding</keyword>
<organism evidence="9 10">
    <name type="scientific">Undibacterium terreum</name>
    <dbReference type="NCBI Taxonomy" id="1224302"/>
    <lineage>
        <taxon>Bacteria</taxon>
        <taxon>Pseudomonadati</taxon>
        <taxon>Pseudomonadota</taxon>
        <taxon>Betaproteobacteria</taxon>
        <taxon>Burkholderiales</taxon>
        <taxon>Oxalobacteraceae</taxon>
        <taxon>Undibacterium</taxon>
    </lineage>
</organism>
<feature type="binding site" evidence="7">
    <location>
        <position position="209"/>
    </location>
    <ligand>
        <name>substrate</name>
    </ligand>
</feature>
<feature type="binding site" evidence="7">
    <location>
        <position position="248"/>
    </location>
    <ligand>
        <name>ATP</name>
        <dbReference type="ChEBI" id="CHEBI:30616"/>
    </ligand>
</feature>
<dbReference type="GO" id="GO:0003677">
    <property type="term" value="F:DNA binding"/>
    <property type="evidence" value="ECO:0007669"/>
    <property type="project" value="InterPro"/>
</dbReference>
<evidence type="ECO:0000256" key="2">
    <source>
        <dbReference type="ARBA" id="ARBA00022679"/>
    </source>
</evidence>
<feature type="binding site" evidence="7">
    <location>
        <position position="186"/>
    </location>
    <ligand>
        <name>substrate</name>
    </ligand>
</feature>
<dbReference type="GO" id="GO:0008652">
    <property type="term" value="P:amino acid biosynthetic process"/>
    <property type="evidence" value="ECO:0007669"/>
    <property type="project" value="UniProtKB-KW"/>
</dbReference>
<dbReference type="GO" id="GO:0009073">
    <property type="term" value="P:aromatic amino acid family biosynthetic process"/>
    <property type="evidence" value="ECO:0007669"/>
    <property type="project" value="UniProtKB-KW"/>
</dbReference>
<dbReference type="GO" id="GO:0004765">
    <property type="term" value="F:shikimate kinase activity"/>
    <property type="evidence" value="ECO:0007669"/>
    <property type="project" value="UniProtKB-UniRule"/>
</dbReference>
<reference evidence="9" key="2">
    <citation type="submission" date="2020-09" db="EMBL/GenBank/DDBJ databases">
        <authorList>
            <person name="Sun Q."/>
            <person name="Zhou Y."/>
        </authorList>
    </citation>
    <scope>NUCLEOTIDE SEQUENCE</scope>
    <source>
        <strain evidence="9">CGMCC 1.10998</strain>
    </source>
</reference>
<comment type="catalytic activity">
    <reaction evidence="7">
        <text>shikimate + ATP = 3-phosphoshikimate + ADP + H(+)</text>
        <dbReference type="Rhea" id="RHEA:13121"/>
        <dbReference type="ChEBI" id="CHEBI:15378"/>
        <dbReference type="ChEBI" id="CHEBI:30616"/>
        <dbReference type="ChEBI" id="CHEBI:36208"/>
        <dbReference type="ChEBI" id="CHEBI:145989"/>
        <dbReference type="ChEBI" id="CHEBI:456216"/>
        <dbReference type="EC" id="2.7.1.71"/>
    </reaction>
</comment>
<dbReference type="SMART" id="SM00530">
    <property type="entry name" value="HTH_XRE"/>
    <property type="match status" value="1"/>
</dbReference>
<comment type="subcellular location">
    <subcellularLocation>
        <location evidence="7">Cytoplasm</location>
    </subcellularLocation>
</comment>
<keyword evidence="7" id="KW-0460">Magnesium</keyword>
<dbReference type="InterPro" id="IPR031322">
    <property type="entry name" value="Shikimate/glucono_kinase"/>
</dbReference>
<keyword evidence="1 7" id="KW-0028">Amino-acid biosynthesis</keyword>
<evidence type="ECO:0000256" key="7">
    <source>
        <dbReference type="HAMAP-Rule" id="MF_00109"/>
    </source>
</evidence>
<evidence type="ECO:0000256" key="3">
    <source>
        <dbReference type="ARBA" id="ARBA00022741"/>
    </source>
</evidence>
<dbReference type="Pfam" id="PF01202">
    <property type="entry name" value="SKI"/>
    <property type="match status" value="1"/>
</dbReference>
<dbReference type="GO" id="GO:0005524">
    <property type="term" value="F:ATP binding"/>
    <property type="evidence" value="ECO:0007669"/>
    <property type="project" value="UniProtKB-UniRule"/>
</dbReference>
<dbReference type="HAMAP" id="MF_00109">
    <property type="entry name" value="Shikimate_kinase"/>
    <property type="match status" value="1"/>
</dbReference>
<comment type="function">
    <text evidence="7">Catalyzes the specific phosphorylation of the 3-hydroxyl group of shikimic acid using ATP as a cosubstrate.</text>
</comment>
<dbReference type="Pfam" id="PF13560">
    <property type="entry name" value="HTH_31"/>
    <property type="match status" value="1"/>
</dbReference>
<dbReference type="InterPro" id="IPR027417">
    <property type="entry name" value="P-loop_NTPase"/>
</dbReference>
<dbReference type="CDD" id="cd00093">
    <property type="entry name" value="HTH_XRE"/>
    <property type="match status" value="1"/>
</dbReference>
<feature type="binding site" evidence="7">
    <location>
        <position position="267"/>
    </location>
    <ligand>
        <name>substrate</name>
    </ligand>
</feature>